<dbReference type="AlphaFoldDB" id="A0A218X7I9"/>
<name>A0A218X7I9_PUNGR</name>
<sequence>MFSPKKLIKMASIGRKRIPSTSHSPLVAEKGHFAVYTVDHGCFVIPLSYLHNQIFQELFRMSEEEFGLSSKGPITLPCDAAFMGYVVSLIQGGVGEELEFGLSSKGPITLPCDAAFMGAKNLLKVAGKWQKIVPGAYRQSRGTRSVANKGHFVVYTIDQRRFMVPLSYLYSNLFQELLRMSEEEFGLSGNNLITLPCDAASTEYVISNISQGTAMDIEMIMLSHAT</sequence>
<comment type="similarity">
    <text evidence="1">Belongs to the ARG7 family.</text>
</comment>
<evidence type="ECO:0000256" key="1">
    <source>
        <dbReference type="ARBA" id="ARBA00006974"/>
    </source>
</evidence>
<evidence type="ECO:0008006" key="6">
    <source>
        <dbReference type="Google" id="ProtNLM"/>
    </source>
</evidence>
<accession>A0A218X7I9</accession>
<dbReference type="Pfam" id="PF02519">
    <property type="entry name" value="Auxin_inducible"/>
    <property type="match status" value="2"/>
</dbReference>
<keyword evidence="2" id="KW-0217">Developmental protein</keyword>
<dbReference type="GO" id="GO:0009733">
    <property type="term" value="P:response to auxin"/>
    <property type="evidence" value="ECO:0007669"/>
    <property type="project" value="InterPro"/>
</dbReference>
<evidence type="ECO:0000313" key="4">
    <source>
        <dbReference type="EMBL" id="OWM80471.1"/>
    </source>
</evidence>
<gene>
    <name evidence="4" type="ORF">CDL15_Pgr019751</name>
</gene>
<dbReference type="PANTHER" id="PTHR31175">
    <property type="entry name" value="AUXIN-RESPONSIVE FAMILY PROTEIN"/>
    <property type="match status" value="1"/>
</dbReference>
<comment type="caution">
    <text evidence="4">The sequence shown here is derived from an EMBL/GenBank/DDBJ whole genome shotgun (WGS) entry which is preliminary data.</text>
</comment>
<proteinExistence type="inferred from homology"/>
<dbReference type="Proteomes" id="UP000197138">
    <property type="component" value="Unassembled WGS sequence"/>
</dbReference>
<organism evidence="4 5">
    <name type="scientific">Punica granatum</name>
    <name type="common">Pomegranate</name>
    <dbReference type="NCBI Taxonomy" id="22663"/>
    <lineage>
        <taxon>Eukaryota</taxon>
        <taxon>Viridiplantae</taxon>
        <taxon>Streptophyta</taxon>
        <taxon>Embryophyta</taxon>
        <taxon>Tracheophyta</taxon>
        <taxon>Spermatophyta</taxon>
        <taxon>Magnoliopsida</taxon>
        <taxon>eudicotyledons</taxon>
        <taxon>Gunneridae</taxon>
        <taxon>Pentapetalae</taxon>
        <taxon>rosids</taxon>
        <taxon>malvids</taxon>
        <taxon>Myrtales</taxon>
        <taxon>Lythraceae</taxon>
        <taxon>Punica</taxon>
    </lineage>
</organism>
<protein>
    <recommendedName>
        <fullName evidence="6">Auxin-responsive protein SAUR68-like</fullName>
    </recommendedName>
</protein>
<keyword evidence="3" id="KW-0341">Growth regulation</keyword>
<evidence type="ECO:0000256" key="2">
    <source>
        <dbReference type="ARBA" id="ARBA00022473"/>
    </source>
</evidence>
<evidence type="ECO:0000313" key="5">
    <source>
        <dbReference type="Proteomes" id="UP000197138"/>
    </source>
</evidence>
<reference evidence="5" key="1">
    <citation type="journal article" date="2017" name="Plant J.">
        <title>The pomegranate (Punica granatum L.) genome and the genomics of punicalagin biosynthesis.</title>
        <authorList>
            <person name="Qin G."/>
            <person name="Xu C."/>
            <person name="Ming R."/>
            <person name="Tang H."/>
            <person name="Guyot R."/>
            <person name="Kramer E.M."/>
            <person name="Hu Y."/>
            <person name="Yi X."/>
            <person name="Qi Y."/>
            <person name="Xu X."/>
            <person name="Gao Z."/>
            <person name="Pan H."/>
            <person name="Jian J."/>
            <person name="Tian Y."/>
            <person name="Yue Z."/>
            <person name="Xu Y."/>
        </authorList>
    </citation>
    <scope>NUCLEOTIDE SEQUENCE [LARGE SCALE GENOMIC DNA]</scope>
    <source>
        <strain evidence="5">cv. Dabenzi</strain>
    </source>
</reference>
<dbReference type="InterPro" id="IPR003676">
    <property type="entry name" value="SAUR_fam"/>
</dbReference>
<evidence type="ECO:0000256" key="3">
    <source>
        <dbReference type="ARBA" id="ARBA00022604"/>
    </source>
</evidence>
<dbReference type="EMBL" id="MTKT01002229">
    <property type="protein sequence ID" value="OWM80471.1"/>
    <property type="molecule type" value="Genomic_DNA"/>
</dbReference>